<dbReference type="RefSeq" id="WP_205721119.1">
    <property type="nucleotide sequence ID" value="NZ_CP070608.1"/>
</dbReference>
<dbReference type="NCBIfam" id="TIGR01509">
    <property type="entry name" value="HAD-SF-IA-v3"/>
    <property type="match status" value="1"/>
</dbReference>
<reference evidence="5" key="1">
    <citation type="submission" date="2021-02" db="EMBL/GenBank/DDBJ databases">
        <title>Fulvivirga sp. S481 isolated from sea water.</title>
        <authorList>
            <person name="Bae S.S."/>
            <person name="Baek K."/>
        </authorList>
    </citation>
    <scope>NUCLEOTIDE SEQUENCE</scope>
    <source>
        <strain evidence="5">S481</strain>
    </source>
</reference>
<evidence type="ECO:0000256" key="2">
    <source>
        <dbReference type="ARBA" id="ARBA00006171"/>
    </source>
</evidence>
<keyword evidence="5" id="KW-0378">Hydrolase</keyword>
<dbReference type="PANTHER" id="PTHR46193:SF10">
    <property type="entry name" value="6-PHOSPHOGLUCONATE PHOSPHATASE"/>
    <property type="match status" value="1"/>
</dbReference>
<keyword evidence="4" id="KW-0460">Magnesium</keyword>
<sequence length="219" mass="24331">MKFKHIIFDCDGVLVDSEIVAAEVMAPVLSTFGLSITVKHYLANYTGKTFRHIFEQFKIDQRVDIDMLIKNVEERVYSDIRPVDGIVEVVKSIELPKSVVSNSGLSQIKHAVESVELSEQFLFQFSSSQVSMPKPSPEVYLYASKKLELKPQDCLVIEDSISGCTAALEAGMTVIGFCGGKHITPKHKVLLKELGVHDLALNSKELNQKISKMTKSESV</sequence>
<gene>
    <name evidence="5" type="ORF">JR347_13500</name>
</gene>
<dbReference type="InterPro" id="IPR006439">
    <property type="entry name" value="HAD-SF_hydro_IA"/>
</dbReference>
<accession>A0A974WI80</accession>
<evidence type="ECO:0000256" key="1">
    <source>
        <dbReference type="ARBA" id="ARBA00001946"/>
    </source>
</evidence>
<proteinExistence type="inferred from homology"/>
<dbReference type="KEGG" id="fuv:JR347_13500"/>
<dbReference type="SFLD" id="SFLDS00003">
    <property type="entry name" value="Haloacid_Dehalogenase"/>
    <property type="match status" value="1"/>
</dbReference>
<dbReference type="GO" id="GO:0016787">
    <property type="term" value="F:hydrolase activity"/>
    <property type="evidence" value="ECO:0007669"/>
    <property type="project" value="UniProtKB-KW"/>
</dbReference>
<keyword evidence="6" id="KW-1185">Reference proteome</keyword>
<dbReference type="GO" id="GO:0046872">
    <property type="term" value="F:metal ion binding"/>
    <property type="evidence" value="ECO:0007669"/>
    <property type="project" value="UniProtKB-KW"/>
</dbReference>
<dbReference type="InterPro" id="IPR023198">
    <property type="entry name" value="PGP-like_dom2"/>
</dbReference>
<evidence type="ECO:0000313" key="5">
    <source>
        <dbReference type="EMBL" id="QSE96605.1"/>
    </source>
</evidence>
<dbReference type="EMBL" id="CP070608">
    <property type="protein sequence ID" value="QSE96605.1"/>
    <property type="molecule type" value="Genomic_DNA"/>
</dbReference>
<evidence type="ECO:0000313" key="6">
    <source>
        <dbReference type="Proteomes" id="UP000662783"/>
    </source>
</evidence>
<dbReference type="AlphaFoldDB" id="A0A974WI80"/>
<dbReference type="PRINTS" id="PR00413">
    <property type="entry name" value="HADHALOGNASE"/>
</dbReference>
<dbReference type="InterPro" id="IPR051600">
    <property type="entry name" value="Beta-PGM-like"/>
</dbReference>
<organism evidence="5 6">
    <name type="scientific">Fulvivirga lutea</name>
    <dbReference type="NCBI Taxonomy" id="2810512"/>
    <lineage>
        <taxon>Bacteria</taxon>
        <taxon>Pseudomonadati</taxon>
        <taxon>Bacteroidota</taxon>
        <taxon>Cytophagia</taxon>
        <taxon>Cytophagales</taxon>
        <taxon>Fulvivirgaceae</taxon>
        <taxon>Fulvivirga</taxon>
    </lineage>
</organism>
<comment type="cofactor">
    <cofactor evidence="1">
        <name>Mg(2+)</name>
        <dbReference type="ChEBI" id="CHEBI:18420"/>
    </cofactor>
</comment>
<dbReference type="Pfam" id="PF13419">
    <property type="entry name" value="HAD_2"/>
    <property type="match status" value="1"/>
</dbReference>
<evidence type="ECO:0000256" key="3">
    <source>
        <dbReference type="ARBA" id="ARBA00022723"/>
    </source>
</evidence>
<evidence type="ECO:0000256" key="4">
    <source>
        <dbReference type="ARBA" id="ARBA00022842"/>
    </source>
</evidence>
<dbReference type="PANTHER" id="PTHR46193">
    <property type="entry name" value="6-PHOSPHOGLUCONATE PHOSPHATASE"/>
    <property type="match status" value="1"/>
</dbReference>
<dbReference type="Proteomes" id="UP000662783">
    <property type="component" value="Chromosome"/>
</dbReference>
<keyword evidence="3" id="KW-0479">Metal-binding</keyword>
<dbReference type="InterPro" id="IPR023214">
    <property type="entry name" value="HAD_sf"/>
</dbReference>
<dbReference type="InterPro" id="IPR036412">
    <property type="entry name" value="HAD-like_sf"/>
</dbReference>
<name>A0A974WI80_9BACT</name>
<comment type="similarity">
    <text evidence="2">Belongs to the HAD-like hydrolase superfamily. CbbY/CbbZ/Gph/YieH family.</text>
</comment>
<dbReference type="SFLD" id="SFLDG01129">
    <property type="entry name" value="C1.5:_HAD__Beta-PGM__Phosphata"/>
    <property type="match status" value="1"/>
</dbReference>
<dbReference type="Gene3D" id="3.40.50.1000">
    <property type="entry name" value="HAD superfamily/HAD-like"/>
    <property type="match status" value="1"/>
</dbReference>
<protein>
    <submittedName>
        <fullName evidence="5">HAD-IA family hydrolase</fullName>
    </submittedName>
</protein>
<dbReference type="Gene3D" id="1.10.150.240">
    <property type="entry name" value="Putative phosphatase, domain 2"/>
    <property type="match status" value="1"/>
</dbReference>
<dbReference type="SUPFAM" id="SSF56784">
    <property type="entry name" value="HAD-like"/>
    <property type="match status" value="1"/>
</dbReference>
<dbReference type="InterPro" id="IPR041492">
    <property type="entry name" value="HAD_2"/>
</dbReference>